<gene>
    <name evidence="1" type="ORF">GCM10007425_16080</name>
</gene>
<dbReference type="EMBL" id="BMJT01000004">
    <property type="protein sequence ID" value="GGG22414.1"/>
    <property type="molecule type" value="Genomic_DNA"/>
</dbReference>
<name>A0A917G4A8_9BACI</name>
<reference evidence="1" key="1">
    <citation type="journal article" date="2014" name="Int. J. Syst. Evol. Microbiol.">
        <title>Complete genome sequence of Corynebacterium casei LMG S-19264T (=DSM 44701T), isolated from a smear-ripened cheese.</title>
        <authorList>
            <consortium name="US DOE Joint Genome Institute (JGI-PGF)"/>
            <person name="Walter F."/>
            <person name="Albersmeier A."/>
            <person name="Kalinowski J."/>
            <person name="Ruckert C."/>
        </authorList>
    </citation>
    <scope>NUCLEOTIDE SEQUENCE</scope>
    <source>
        <strain evidence="1">CGMCC 1.15760</strain>
    </source>
</reference>
<reference evidence="1" key="2">
    <citation type="submission" date="2020-09" db="EMBL/GenBank/DDBJ databases">
        <authorList>
            <person name="Sun Q."/>
            <person name="Zhou Y."/>
        </authorList>
    </citation>
    <scope>NUCLEOTIDE SEQUENCE</scope>
    <source>
        <strain evidence="1">CGMCC 1.15760</strain>
    </source>
</reference>
<dbReference type="Proteomes" id="UP000616608">
    <property type="component" value="Unassembled WGS sequence"/>
</dbReference>
<keyword evidence="2" id="KW-1185">Reference proteome</keyword>
<dbReference type="AlphaFoldDB" id="A0A917G4A8"/>
<proteinExistence type="predicted"/>
<accession>A0A917G4A8</accession>
<evidence type="ECO:0000313" key="1">
    <source>
        <dbReference type="EMBL" id="GGG22414.1"/>
    </source>
</evidence>
<protein>
    <submittedName>
        <fullName evidence="1">Uncharacterized protein</fullName>
    </submittedName>
</protein>
<evidence type="ECO:0000313" key="2">
    <source>
        <dbReference type="Proteomes" id="UP000616608"/>
    </source>
</evidence>
<comment type="caution">
    <text evidence="1">The sequence shown here is derived from an EMBL/GenBank/DDBJ whole genome shotgun (WGS) entry which is preliminary data.</text>
</comment>
<sequence>MGDIISFQEWRERKDEEKKRAALQVHIEQYCNFDHPDEIDALVVEGILQVENHTIFLAFLHQLDERQLSPRDVFTDVFNLTPKYYTAQYQLDWWQSIQHAITFLTILKENHRDEYVTFLFRR</sequence>
<organism evidence="1 2">
    <name type="scientific">Lysinibacillus alkalisoli</name>
    <dbReference type="NCBI Taxonomy" id="1911548"/>
    <lineage>
        <taxon>Bacteria</taxon>
        <taxon>Bacillati</taxon>
        <taxon>Bacillota</taxon>
        <taxon>Bacilli</taxon>
        <taxon>Bacillales</taxon>
        <taxon>Bacillaceae</taxon>
        <taxon>Lysinibacillus</taxon>
    </lineage>
</organism>
<dbReference type="RefSeq" id="WP_188614517.1">
    <property type="nucleotide sequence ID" value="NZ_BMJT01000004.1"/>
</dbReference>